<dbReference type="PANTHER" id="PTHR11474:SF126">
    <property type="entry name" value="TYROSINASE-LIKE PROTEIN TYR-1-RELATED"/>
    <property type="match status" value="1"/>
</dbReference>
<dbReference type="PANTHER" id="PTHR11474">
    <property type="entry name" value="TYROSINASE FAMILY MEMBER"/>
    <property type="match status" value="1"/>
</dbReference>
<keyword evidence="1" id="KW-0479">Metal-binding</keyword>
<keyword evidence="6" id="KW-1185">Reference proteome</keyword>
<keyword evidence="2" id="KW-0186">Copper</keyword>
<dbReference type="InterPro" id="IPR002227">
    <property type="entry name" value="Tyrosinase_Cu-bd"/>
</dbReference>
<name>A0AA89C6N4_PINIB</name>
<evidence type="ECO:0000313" key="5">
    <source>
        <dbReference type="EMBL" id="KAK3103019.1"/>
    </source>
</evidence>
<dbReference type="SUPFAM" id="SSF48056">
    <property type="entry name" value="Di-copper centre-containing domain"/>
    <property type="match status" value="1"/>
</dbReference>
<dbReference type="InterPro" id="IPR050316">
    <property type="entry name" value="Tyrosinase/Hemocyanin"/>
</dbReference>
<dbReference type="GO" id="GO:0046872">
    <property type="term" value="F:metal ion binding"/>
    <property type="evidence" value="ECO:0007669"/>
    <property type="project" value="UniProtKB-KW"/>
</dbReference>
<dbReference type="EMBL" id="VSWD01000005">
    <property type="protein sequence ID" value="KAK3103019.1"/>
    <property type="molecule type" value="Genomic_DNA"/>
</dbReference>
<evidence type="ECO:0000256" key="2">
    <source>
        <dbReference type="ARBA" id="ARBA00023008"/>
    </source>
</evidence>
<dbReference type="Pfam" id="PF00264">
    <property type="entry name" value="Tyrosinase"/>
    <property type="match status" value="1"/>
</dbReference>
<evidence type="ECO:0000256" key="1">
    <source>
        <dbReference type="ARBA" id="ARBA00022723"/>
    </source>
</evidence>
<dbReference type="InterPro" id="IPR008922">
    <property type="entry name" value="Di-copper_centre_dom_sf"/>
</dbReference>
<dbReference type="GO" id="GO:0016491">
    <property type="term" value="F:oxidoreductase activity"/>
    <property type="evidence" value="ECO:0007669"/>
    <property type="project" value="InterPro"/>
</dbReference>
<comment type="caution">
    <text evidence="5">The sequence shown here is derived from an EMBL/GenBank/DDBJ whole genome shotgun (WGS) entry which is preliminary data.</text>
</comment>
<evidence type="ECO:0000256" key="3">
    <source>
        <dbReference type="SAM" id="SignalP"/>
    </source>
</evidence>
<organism evidence="5 6">
    <name type="scientific">Pinctada imbricata</name>
    <name type="common">Atlantic pearl-oyster</name>
    <name type="synonym">Pinctada martensii</name>
    <dbReference type="NCBI Taxonomy" id="66713"/>
    <lineage>
        <taxon>Eukaryota</taxon>
        <taxon>Metazoa</taxon>
        <taxon>Spiralia</taxon>
        <taxon>Lophotrochozoa</taxon>
        <taxon>Mollusca</taxon>
        <taxon>Bivalvia</taxon>
        <taxon>Autobranchia</taxon>
        <taxon>Pteriomorphia</taxon>
        <taxon>Pterioida</taxon>
        <taxon>Pterioidea</taxon>
        <taxon>Pteriidae</taxon>
        <taxon>Pinctada</taxon>
    </lineage>
</organism>
<dbReference type="AlphaFoldDB" id="A0AA89C6N4"/>
<protein>
    <recommendedName>
        <fullName evidence="4">Tyrosinase copper-binding domain-containing protein</fullName>
    </recommendedName>
</protein>
<feature type="signal peptide" evidence="3">
    <location>
        <begin position="1"/>
        <end position="22"/>
    </location>
</feature>
<evidence type="ECO:0000259" key="4">
    <source>
        <dbReference type="PROSITE" id="PS00498"/>
    </source>
</evidence>
<dbReference type="PROSITE" id="PS00498">
    <property type="entry name" value="TYROSINASE_2"/>
    <property type="match status" value="1"/>
</dbReference>
<feature type="domain" description="Tyrosinase copper-binding" evidence="4">
    <location>
        <begin position="319"/>
        <end position="330"/>
    </location>
</feature>
<feature type="chain" id="PRO_5041680380" description="Tyrosinase copper-binding domain-containing protein" evidence="3">
    <location>
        <begin position="23"/>
        <end position="753"/>
    </location>
</feature>
<proteinExistence type="predicted"/>
<dbReference type="Gene3D" id="1.10.1280.10">
    <property type="entry name" value="Di-copper center containing domain from catechol oxidase"/>
    <property type="match status" value="1"/>
</dbReference>
<accession>A0AA89C6N4</accession>
<dbReference type="Proteomes" id="UP001186944">
    <property type="component" value="Unassembled WGS sequence"/>
</dbReference>
<sequence>MWSFKGLISSIIWVVAIWSCNGHVYENPLPGKLRDCLRFMEKKSNILKTPSEAIDYMCINKYIYQTPELRWKPKITPEIDSMLLKDLKRCKKDLGLGQTSSKRVLYTKRSVRNHLIKEKRKKRQAAGKVFRKEYRMMTNEERARFHRAVLLLKQDTSVQPNLYDAICNLHPNVRAPNAHYGPAFLGYHRVLLWFFEKQLQRKVPGVYLPFWDSTKDSLMANPTASVIFSQAFAGTGNGVVNNGPFANFRHPAVGVLVRNLEAGGDLMTRRDIANIVRQTRTADMMTPYASSENNLELCHAKVHAWIGGTLDNLNYSPADPLFWMHHCYVDYIWELQRQNERRGGRDPDTDYPSMDDGHNADGIMYPFTNLRNKDGFNRGWIDTYYGYEDAPVRCRRDDSCRSTYYKCTRGLCCSRTIGEVYGVGQQQTFGRKKRSAPTKKSSTYSGKASSLVKKAPVVTKPVTDIQTHLKSYFPYLAKLGDSAGTFYKFKHGQSAAIKPGPEKVQDLSFEDLDLHTTGLYHSFQNSFTLDGVEDTKNWVYLPVIVYYRRPAEVKYDAHPIRNGKVMANMDVYSTTRADKYHLGKPVKTATSSTCKHIGSGAFKVYVKAYGLSYDGVFTDYAVVDERQPLSFALTQVGVQNPRMKNTTVYVTAYDSCNRQCKARCLIPGSKPARYKPCSGTIRVTPDAPFMYSSDIADAHLHTYDYNTIPPCLSYDKIFLVFYCDQKDSWPWQQSMGPAHVSSARTAGGWLRPS</sequence>
<evidence type="ECO:0000313" key="6">
    <source>
        <dbReference type="Proteomes" id="UP001186944"/>
    </source>
</evidence>
<dbReference type="PRINTS" id="PR00092">
    <property type="entry name" value="TYROSINASE"/>
</dbReference>
<reference evidence="5" key="1">
    <citation type="submission" date="2019-08" db="EMBL/GenBank/DDBJ databases">
        <title>The improved chromosome-level genome for the pearl oyster Pinctada fucata martensii using PacBio sequencing and Hi-C.</title>
        <authorList>
            <person name="Zheng Z."/>
        </authorList>
    </citation>
    <scope>NUCLEOTIDE SEQUENCE</scope>
    <source>
        <strain evidence="5">ZZ-2019</strain>
        <tissue evidence="5">Adductor muscle</tissue>
    </source>
</reference>
<keyword evidence="3" id="KW-0732">Signal</keyword>
<gene>
    <name evidence="5" type="ORF">FSP39_015807</name>
</gene>